<feature type="transmembrane region" description="Helical" evidence="2">
    <location>
        <begin position="1398"/>
        <end position="1418"/>
    </location>
</feature>
<dbReference type="InterPro" id="IPR006530">
    <property type="entry name" value="YD"/>
</dbReference>
<reference evidence="5" key="1">
    <citation type="submission" date="2016-10" db="EMBL/GenBank/DDBJ databases">
        <authorList>
            <person name="Varghese N."/>
            <person name="Submissions S."/>
        </authorList>
    </citation>
    <scope>NUCLEOTIDE SEQUENCE [LARGE SCALE GENOMIC DNA]</scope>
    <source>
        <strain evidence="5">ATCC 29999</strain>
    </source>
</reference>
<dbReference type="InterPro" id="IPR056823">
    <property type="entry name" value="TEN-like_YD-shell"/>
</dbReference>
<dbReference type="Pfam" id="PF25023">
    <property type="entry name" value="TEN_YD-shell"/>
    <property type="match status" value="1"/>
</dbReference>
<evidence type="ECO:0000256" key="2">
    <source>
        <dbReference type="SAM" id="Phobius"/>
    </source>
</evidence>
<dbReference type="InterPro" id="IPR022385">
    <property type="entry name" value="Rhs_assc_core"/>
</dbReference>
<dbReference type="Gene3D" id="2.180.10.10">
    <property type="entry name" value="RHS repeat-associated core"/>
    <property type="match status" value="2"/>
</dbReference>
<feature type="transmembrane region" description="Helical" evidence="2">
    <location>
        <begin position="1430"/>
        <end position="1453"/>
    </location>
</feature>
<dbReference type="EMBL" id="FMWJ01000012">
    <property type="protein sequence ID" value="SCZ67606.1"/>
    <property type="molecule type" value="Genomic_DNA"/>
</dbReference>
<dbReference type="InterPro" id="IPR028897">
    <property type="entry name" value="Tox-HDC_dom"/>
</dbReference>
<gene>
    <name evidence="4" type="ORF">SAMN02982990_02781</name>
</gene>
<feature type="transmembrane region" description="Helical" evidence="2">
    <location>
        <begin position="1361"/>
        <end position="1386"/>
    </location>
</feature>
<sequence length="1660" mass="182002">MNNMFTSQAGNFFSALQSGVDPRTGQFNVNFPLAHFNANNLLGPQLDLTLSYSPLNNNNIGFGTGFSFGLTQFNYETNLLELSNGEKYRVESGTNIVRNKKLNNFSFNYANGNSDENGYIVVWKNGKKEYLTAVADGQTFVTTKMTSPTNREIMLTWGWSGSFPLLESICDEQRLLCNITYDTIVNVIIWPSSAEEYALRFALQNNDTILSNISRVVSDSETLYWLFDYSYAGNDDSSYLLTKVTFPTGVQEFVNYNSVEGLSFPDNASLSWLPVVAQHTRVPGAGQVETVTDYEYTSHNFLGYNSDFGSWSENSDYIFTTLTDYTYGSTETVTCAGVTVTTRRTYNNYHFLALEEVTRDGCSQLTQTDYYAEKNTFIDGQPLQFQLPCRRTITWMDSEGHSRQEITLSEFDEYGNPIREVRPDGTTVTTAWYDAKGEEGCPAEPNGFVRFMKQQLITPPATDYDVPVQSTQYAYVLLGDTHYVVQQSKSAYSGDTLLNMQTTTYENNKSSREFGRVSAITNKIYDLSDSSKSYSSMQTFVTTVNNGVMTQNVVFTGHDGLRTTVERVQSIYSGRIQGETNVQGIKTRYVYDALGRLLTRTHCPDSDYENTTTWSYMLTPDAIFTTETNASGNAVRTYFDGNGRIISQHQYDADTSSSWREIQSYSHNALGEAAASERSDWWIDRTNSPVQCVMTAKNTYDGWGAIASTTFTDGISDQQVTSAVYLTRTISQHGTISNNTLKSGAVLTQYDVSQRPLSVTRIDTSGAMQGERKYEYDGLGRLRREEDELGNIILRTYDIYGRVVTQTLPDRSVVSRTYAPHLTGNNVASISVTGPDSATRLMGTQTFDSLGRLTTSISGGRITTYTYDGVSPAPATVTTPAGDVLNYTYIPELDNAISSITAKDLTQVFTYHPVTGWLIEAKETNGAAIIREWYPSGSLKAETTKSVSGISRSTNYAWTQGGQPIKCTDITGAHTQYARDVYGRVINMSDSALSVALNYDALGRLSTQTVTDTVTQASLTTKLTYDDFGREVGRVVTDSVGTVVNVTQAWRANGQLAERVTYRHGETVRTEVYGYDVRNRLVSYTVNGSTLPHDPYGNEMAVQTFSYDVLNNLTSVITTLSNGTTNTATYQYENDKDPTQLTKVKHTHRSYPAAITLNYDANGRMTQDEAGRILKYDVTGRLVSVSGNNISGGTYGYDALNRLVSQNVNHDDLRELYYRGDELVNEVLTSQSREIRLIKMGHSCFGVSDAGSLTLVAGDQKSSTLWSRKTSENSGTLHAWSPYGSGKPASSLPGFNGERLDPVSGTYHLGNGYRAYNPVLMRFNCPDSLSPFGAGGINPYAYCVGDPINLADPSGHLSGQAIAGIVLGSIGLLAAIFTAGASIAAAGGVMAAIESASAVSLAIGAAGVVSDVTAIASGAAEDINPEASSVLGWVSLGFGIAGLAGVGAAKALASRGSYKVAKAMRAPLGEDNILRGPAHWGGRGHGNGLGAVTRDHLANAPAGSRWHSIRQECMLNKGHYVFGADKPVAGRELMEPLGFFARRNSVTRRPINILSGSHGYWHGDNWTASAGFPNSIRDPGLLEWRFYFTDVNEFGQGQTLIGMDSLKGRIRVINMDGMTGDEFGRYVLNKNEHVILAYCYGRNDEALRFYRNLPPVVSYG</sequence>
<dbReference type="NCBIfam" id="TIGR03696">
    <property type="entry name" value="Rhs_assc_core"/>
    <property type="match status" value="1"/>
</dbReference>
<accession>A0A1G5R0Y4</accession>
<proteinExistence type="predicted"/>
<dbReference type="InterPro" id="IPR031325">
    <property type="entry name" value="RHS_repeat"/>
</dbReference>
<dbReference type="Pfam" id="PF15656">
    <property type="entry name" value="Tox-HDC"/>
    <property type="match status" value="1"/>
</dbReference>
<dbReference type="InterPro" id="IPR050708">
    <property type="entry name" value="T6SS_VgrG/RHS"/>
</dbReference>
<evidence type="ECO:0000313" key="5">
    <source>
        <dbReference type="Proteomes" id="UP000183223"/>
    </source>
</evidence>
<feature type="domain" description="Teneurin-like YD-shell" evidence="3">
    <location>
        <begin position="1042"/>
        <end position="1327"/>
    </location>
</feature>
<dbReference type="Pfam" id="PF05593">
    <property type="entry name" value="RHS_repeat"/>
    <property type="match status" value="2"/>
</dbReference>
<dbReference type="GeneID" id="45657368"/>
<dbReference type="PANTHER" id="PTHR32305">
    <property type="match status" value="1"/>
</dbReference>
<dbReference type="PANTHER" id="PTHR32305:SF15">
    <property type="entry name" value="PROTEIN RHSA-RELATED"/>
    <property type="match status" value="1"/>
</dbReference>
<keyword evidence="5" id="KW-1185">Reference proteome</keyword>
<dbReference type="NCBIfam" id="TIGR01643">
    <property type="entry name" value="YD_repeat_2x"/>
    <property type="match status" value="1"/>
</dbReference>
<dbReference type="Proteomes" id="UP000183223">
    <property type="component" value="Unassembled WGS sequence"/>
</dbReference>
<evidence type="ECO:0000256" key="1">
    <source>
        <dbReference type="ARBA" id="ARBA00022737"/>
    </source>
</evidence>
<dbReference type="OrthoDB" id="5862074at2"/>
<keyword evidence="2" id="KW-0812">Transmembrane</keyword>
<name>A0A1G5R0Y4_PHOLU</name>
<dbReference type="RefSeq" id="WP_049584469.1">
    <property type="nucleotide sequence ID" value="NZ_CAWQXX010000040.1"/>
</dbReference>
<keyword evidence="2" id="KW-1133">Transmembrane helix</keyword>
<organism evidence="4 5">
    <name type="scientific">Photorhabdus luminescens</name>
    <name type="common">Xenorhabdus luminescens</name>
    <dbReference type="NCBI Taxonomy" id="29488"/>
    <lineage>
        <taxon>Bacteria</taxon>
        <taxon>Pseudomonadati</taxon>
        <taxon>Pseudomonadota</taxon>
        <taxon>Gammaproteobacteria</taxon>
        <taxon>Enterobacterales</taxon>
        <taxon>Morganellaceae</taxon>
        <taxon>Photorhabdus</taxon>
    </lineage>
</organism>
<protein>
    <submittedName>
        <fullName evidence="4">RHS repeat-associated core domain-containing protein</fullName>
    </submittedName>
</protein>
<evidence type="ECO:0000259" key="3">
    <source>
        <dbReference type="Pfam" id="PF25023"/>
    </source>
</evidence>
<evidence type="ECO:0000313" key="4">
    <source>
        <dbReference type="EMBL" id="SCZ67606.1"/>
    </source>
</evidence>
<keyword evidence="2" id="KW-0472">Membrane</keyword>
<keyword evidence="1" id="KW-0677">Repeat</keyword>